<accession>A0A132PHE0</accession>
<dbReference type="InterPro" id="IPR050261">
    <property type="entry name" value="FrsA_esterase"/>
</dbReference>
<comment type="caution">
    <text evidence="5">The sequence shown here is derived from an EMBL/GenBank/DDBJ whole genome shotgun (WGS) entry which is preliminary data.</text>
</comment>
<sequence>MESSHADRVDPVEPPIPIPDVPGADASSRGLPRRVDLTVRQRAIVDASAAADLVLRTGVASVVAASMVPRTLASIARPSGSRTEHEHMRFYADLAAAQDPAVSFPAPTEPPRVSSRPANPIAEWIAHGRVENIRFASSFTAVNPALRDQCAGFARNNVVRAQHWRHDDGPHPTLCVIHGFMGSPYLANGLFLSLPWFYRSGYDVLLYTLPFHGRRAEKFSPFSGHGFFAHGFGGFAEGMAQAVHDFRSIIDYLEFTGVDRIALTGISLGGFTSALLASVDDRIQAVIPNVPVVTPDRTVDEWFPANKLVALERFVARTDPALSEAATRYASPLNYRPLIAKERRLIITGLGDRLAPPQQAELLWEHWDRCAFHWFPGNHLLHVSQPDYLRRMTRFLRDFMFD</sequence>
<dbReference type="SUPFAM" id="SSF53474">
    <property type="entry name" value="alpha/beta-Hydrolases"/>
    <property type="match status" value="1"/>
</dbReference>
<dbReference type="GO" id="GO:0006508">
    <property type="term" value="P:proteolysis"/>
    <property type="evidence" value="ECO:0007669"/>
    <property type="project" value="InterPro"/>
</dbReference>
<feature type="domain" description="AB hydrolase-1" evidence="4">
    <location>
        <begin position="172"/>
        <end position="299"/>
    </location>
</feature>
<dbReference type="Gene3D" id="3.40.50.1820">
    <property type="entry name" value="alpha/beta hydrolase"/>
    <property type="match status" value="1"/>
</dbReference>
<dbReference type="PANTHER" id="PTHR22946">
    <property type="entry name" value="DIENELACTONE HYDROLASE DOMAIN-CONTAINING PROTEIN-RELATED"/>
    <property type="match status" value="1"/>
</dbReference>
<gene>
    <name evidence="5" type="ORF">AFM11_23080</name>
</gene>
<dbReference type="InterPro" id="IPR000073">
    <property type="entry name" value="AB_hydrolase_1"/>
</dbReference>
<feature type="compositionally biased region" description="Basic and acidic residues" evidence="3">
    <location>
        <begin position="1"/>
        <end position="11"/>
    </location>
</feature>
<dbReference type="GO" id="GO:0052689">
    <property type="term" value="F:carboxylic ester hydrolase activity"/>
    <property type="evidence" value="ECO:0007669"/>
    <property type="project" value="UniProtKB-ARBA"/>
</dbReference>
<organism evidence="5 6">
    <name type="scientific">Mycolicibacterium wolinskyi</name>
    <dbReference type="NCBI Taxonomy" id="59750"/>
    <lineage>
        <taxon>Bacteria</taxon>
        <taxon>Bacillati</taxon>
        <taxon>Actinomycetota</taxon>
        <taxon>Actinomycetes</taxon>
        <taxon>Mycobacteriales</taxon>
        <taxon>Mycobacteriaceae</taxon>
        <taxon>Mycolicibacterium</taxon>
    </lineage>
</organism>
<dbReference type="Pfam" id="PF00561">
    <property type="entry name" value="Abhydrolase_1"/>
    <property type="match status" value="1"/>
</dbReference>
<evidence type="ECO:0000259" key="4">
    <source>
        <dbReference type="Pfam" id="PF00561"/>
    </source>
</evidence>
<dbReference type="InterPro" id="IPR029058">
    <property type="entry name" value="AB_hydrolase_fold"/>
</dbReference>
<dbReference type="STRING" id="59750.AWC31_27845"/>
<feature type="region of interest" description="Disordered" evidence="3">
    <location>
        <begin position="1"/>
        <end position="30"/>
    </location>
</feature>
<name>A0A132PHE0_9MYCO</name>
<evidence type="ECO:0000313" key="5">
    <source>
        <dbReference type="EMBL" id="KWX21746.1"/>
    </source>
</evidence>
<protein>
    <submittedName>
        <fullName evidence="5">Peptidase</fullName>
    </submittedName>
</protein>
<evidence type="ECO:0000313" key="6">
    <source>
        <dbReference type="Proteomes" id="UP000070612"/>
    </source>
</evidence>
<dbReference type="PANTHER" id="PTHR22946:SF9">
    <property type="entry name" value="POLYKETIDE TRANSFERASE AF380"/>
    <property type="match status" value="1"/>
</dbReference>
<evidence type="ECO:0000256" key="3">
    <source>
        <dbReference type="SAM" id="MobiDB-lite"/>
    </source>
</evidence>
<dbReference type="AlphaFoldDB" id="A0A132PHE0"/>
<proteinExistence type="inferred from homology"/>
<dbReference type="Proteomes" id="UP000070612">
    <property type="component" value="Unassembled WGS sequence"/>
</dbReference>
<dbReference type="PATRIC" id="fig|59750.3.peg.1968"/>
<dbReference type="GO" id="GO:0008236">
    <property type="term" value="F:serine-type peptidase activity"/>
    <property type="evidence" value="ECO:0007669"/>
    <property type="project" value="InterPro"/>
</dbReference>
<evidence type="ECO:0000256" key="2">
    <source>
        <dbReference type="ARBA" id="ARBA00038115"/>
    </source>
</evidence>
<dbReference type="RefSeq" id="WP_067853004.1">
    <property type="nucleotide sequence ID" value="NZ_LGTW01000017.1"/>
</dbReference>
<dbReference type="EMBL" id="LGTW01000017">
    <property type="protein sequence ID" value="KWX21746.1"/>
    <property type="molecule type" value="Genomic_DNA"/>
</dbReference>
<keyword evidence="6" id="KW-1185">Reference proteome</keyword>
<evidence type="ECO:0000256" key="1">
    <source>
        <dbReference type="ARBA" id="ARBA00022801"/>
    </source>
</evidence>
<comment type="similarity">
    <text evidence="2">Belongs to the AB hydrolase superfamily. FUS2 hydrolase family.</text>
</comment>
<reference evidence="5 6" key="1">
    <citation type="submission" date="2015-07" db="EMBL/GenBank/DDBJ databases">
        <title>A draft genome sequence of Mycobacterium wolinskyi.</title>
        <authorList>
            <person name="de Man T.J."/>
            <person name="Perry K.A."/>
            <person name="Coulliette A.D."/>
            <person name="Jensen B."/>
            <person name="Toney N.C."/>
            <person name="Limbago B.M."/>
            <person name="Noble-Wang J."/>
        </authorList>
    </citation>
    <scope>NUCLEOTIDE SEQUENCE [LARGE SCALE GENOMIC DNA]</scope>
    <source>
        <strain evidence="5 6">CDC_01</strain>
    </source>
</reference>
<keyword evidence="1" id="KW-0378">Hydrolase</keyword>